<proteinExistence type="predicted"/>
<dbReference type="Proteomes" id="UP000078541">
    <property type="component" value="Unassembled WGS sequence"/>
</dbReference>
<feature type="non-terminal residue" evidence="1">
    <location>
        <position position="1"/>
    </location>
</feature>
<dbReference type="AlphaFoldDB" id="A0A195FGP6"/>
<reference evidence="1 2" key="1">
    <citation type="submission" date="2016-03" db="EMBL/GenBank/DDBJ databases">
        <title>Trachymyrmex septentrionalis WGS genome.</title>
        <authorList>
            <person name="Nygaard S."/>
            <person name="Hu H."/>
            <person name="Boomsma J."/>
            <person name="Zhang G."/>
        </authorList>
    </citation>
    <scope>NUCLEOTIDE SEQUENCE [LARGE SCALE GENOMIC DNA]</scope>
    <source>
        <strain evidence="1">Tsep2-gDNA-1</strain>
        <tissue evidence="1">Whole body</tissue>
    </source>
</reference>
<evidence type="ECO:0000313" key="1">
    <source>
        <dbReference type="EMBL" id="KYN39855.1"/>
    </source>
</evidence>
<dbReference type="EMBL" id="KQ981560">
    <property type="protein sequence ID" value="KYN39855.1"/>
    <property type="molecule type" value="Genomic_DNA"/>
</dbReference>
<protein>
    <recommendedName>
        <fullName evidence="3">Reverse transcriptase domain-containing protein</fullName>
    </recommendedName>
</protein>
<organism evidence="1 2">
    <name type="scientific">Trachymyrmex septentrionalis</name>
    <dbReference type="NCBI Taxonomy" id="34720"/>
    <lineage>
        <taxon>Eukaryota</taxon>
        <taxon>Metazoa</taxon>
        <taxon>Ecdysozoa</taxon>
        <taxon>Arthropoda</taxon>
        <taxon>Hexapoda</taxon>
        <taxon>Insecta</taxon>
        <taxon>Pterygota</taxon>
        <taxon>Neoptera</taxon>
        <taxon>Endopterygota</taxon>
        <taxon>Hymenoptera</taxon>
        <taxon>Apocrita</taxon>
        <taxon>Aculeata</taxon>
        <taxon>Formicoidea</taxon>
        <taxon>Formicidae</taxon>
        <taxon>Myrmicinae</taxon>
        <taxon>Trachymyrmex</taxon>
    </lineage>
</organism>
<sequence>VSFDVESLFTQVPIKDTLNIIKSQHPNIHFTIDIEENGKLPFLDVLVSKKADGTLGHQVYRKPTHTDTYMHPSQKQSVINSLVHRAFTISDKEHLQRQNSTT</sequence>
<name>A0A195FGP6_9HYME</name>
<dbReference type="PANTHER" id="PTHR21301">
    <property type="entry name" value="REVERSE TRANSCRIPTASE"/>
    <property type="match status" value="1"/>
</dbReference>
<gene>
    <name evidence="1" type="ORF">ALC56_05623</name>
</gene>
<keyword evidence="2" id="KW-1185">Reference proteome</keyword>
<dbReference type="STRING" id="34720.A0A195FGP6"/>
<evidence type="ECO:0008006" key="3">
    <source>
        <dbReference type="Google" id="ProtNLM"/>
    </source>
</evidence>
<evidence type="ECO:0000313" key="2">
    <source>
        <dbReference type="Proteomes" id="UP000078541"/>
    </source>
</evidence>
<accession>A0A195FGP6</accession>
<dbReference type="PANTHER" id="PTHR21301:SF11">
    <property type="entry name" value="GIY-YIG DOMAIN-CONTAINING PROTEIN"/>
    <property type="match status" value="1"/>
</dbReference>